<reference evidence="2" key="1">
    <citation type="submission" date="2019-02" db="EMBL/GenBank/DDBJ databases">
        <title>Deep-cultivation of Planctomycetes and their phenomic and genomic characterization uncovers novel biology.</title>
        <authorList>
            <person name="Wiegand S."/>
            <person name="Jogler M."/>
            <person name="Boedeker C."/>
            <person name="Pinto D."/>
            <person name="Vollmers J."/>
            <person name="Rivas-Marin E."/>
            <person name="Kohn T."/>
            <person name="Peeters S.H."/>
            <person name="Heuer A."/>
            <person name="Rast P."/>
            <person name="Oberbeckmann S."/>
            <person name="Bunk B."/>
            <person name="Jeske O."/>
            <person name="Meyerdierks A."/>
            <person name="Storesund J.E."/>
            <person name="Kallscheuer N."/>
            <person name="Luecker S."/>
            <person name="Lage O.M."/>
            <person name="Pohl T."/>
            <person name="Merkel B.J."/>
            <person name="Hornburger P."/>
            <person name="Mueller R.-W."/>
            <person name="Bruemmer F."/>
            <person name="Labrenz M."/>
            <person name="Spormann A.M."/>
            <person name="Op den Camp H."/>
            <person name="Overmann J."/>
            <person name="Amann R."/>
            <person name="Jetten M.S.M."/>
            <person name="Mascher T."/>
            <person name="Medema M.H."/>
            <person name="Devos D.P."/>
            <person name="Kaster A.-K."/>
            <person name="Ovreas L."/>
            <person name="Rohde M."/>
            <person name="Galperin M.Y."/>
            <person name="Jogler C."/>
        </authorList>
    </citation>
    <scope>NUCLEOTIDE SEQUENCE [LARGE SCALE GENOMIC DNA]</scope>
    <source>
        <strain evidence="2">Pan97</strain>
    </source>
</reference>
<dbReference type="EMBL" id="CP036289">
    <property type="protein sequence ID" value="QDU77193.1"/>
    <property type="molecule type" value="Genomic_DNA"/>
</dbReference>
<organism evidence="1 2">
    <name type="scientific">Bremerella volcania</name>
    <dbReference type="NCBI Taxonomy" id="2527984"/>
    <lineage>
        <taxon>Bacteria</taxon>
        <taxon>Pseudomonadati</taxon>
        <taxon>Planctomycetota</taxon>
        <taxon>Planctomycetia</taxon>
        <taxon>Pirellulales</taxon>
        <taxon>Pirellulaceae</taxon>
        <taxon>Bremerella</taxon>
    </lineage>
</organism>
<dbReference type="Proteomes" id="UP000318626">
    <property type="component" value="Chromosome"/>
</dbReference>
<gene>
    <name evidence="1" type="ORF">Pan97_42550</name>
</gene>
<evidence type="ECO:0000313" key="2">
    <source>
        <dbReference type="Proteomes" id="UP000318626"/>
    </source>
</evidence>
<name>A0A518CD98_9BACT</name>
<keyword evidence="2" id="KW-1185">Reference proteome</keyword>
<sequence>MQGDSDLDAGEANQVATHDRGNAHIMPATGMIAEHVGWLQPDTSECHRPSLVRQADEMMAVRHNAGSHPTRRASIENQPWTSHQRIKNEGYSPPLIHPVSSDTFSLSLLARTDGTRQTGVIATVFVVPQWQTLLDAAAKNFNLSF</sequence>
<protein>
    <submittedName>
        <fullName evidence="1">Uncharacterized protein</fullName>
    </submittedName>
</protein>
<proteinExistence type="predicted"/>
<evidence type="ECO:0000313" key="1">
    <source>
        <dbReference type="EMBL" id="QDU77193.1"/>
    </source>
</evidence>
<dbReference type="KEGG" id="bvo:Pan97_42550"/>
<dbReference type="AlphaFoldDB" id="A0A518CD98"/>
<accession>A0A518CD98</accession>